<sequence length="273" mass="31548">MQSYTTAAPSASSNESSKEQEIIRRFLSNFLDSNNNPSLLESMRIVQYVPNNIKSLPPIEDRSNPLGTIGDGYDKARTDRQQRKKISKIIILGQECILYAHKQHQYTPINGFYEKCCLEALEIVEYEESIMNTIKNEIYRIPSIINSYEVEAADVKNKIKESKRCHAQAIKDREKYLLNKVEHIRQTKTNELSDYMAQMQSILAGFGRINESLEESMDAEETELTTTKKSSRSQVEYFTAIFQKMGVTEERVAFVLPDDELMEIFKIILKYRS</sequence>
<dbReference type="EMBL" id="CAKJVI040000001">
    <property type="protein sequence ID" value="CAI3083007.1"/>
    <property type="molecule type" value="Genomic_DNA"/>
</dbReference>
<protein>
    <submittedName>
        <fullName evidence="1">Uncharacterized protein</fullName>
    </submittedName>
</protein>
<reference evidence="1" key="1">
    <citation type="submission" date="2022-10" db="EMBL/GenBank/DDBJ databases">
        <authorList>
            <consortium name="ENA_rothamsted_submissions"/>
            <consortium name="culmorum"/>
            <person name="King R."/>
        </authorList>
    </citation>
    <scope>NUCLEOTIDE SEQUENCE</scope>
</reference>
<dbReference type="Proteomes" id="UP001153714">
    <property type="component" value="Unassembled WGS sequence"/>
</dbReference>
<gene>
    <name evidence="1" type="ORF">DIATSA_LOCUS14133</name>
</gene>
<keyword evidence="2" id="KW-1185">Reference proteome</keyword>
<accession>A0A9P1FBA9</accession>
<organism evidence="1 2">
    <name type="scientific">Diatraea saccharalis</name>
    <name type="common">sugarcane borer</name>
    <dbReference type="NCBI Taxonomy" id="40085"/>
    <lineage>
        <taxon>Eukaryota</taxon>
        <taxon>Metazoa</taxon>
        <taxon>Ecdysozoa</taxon>
        <taxon>Arthropoda</taxon>
        <taxon>Hexapoda</taxon>
        <taxon>Insecta</taxon>
        <taxon>Pterygota</taxon>
        <taxon>Neoptera</taxon>
        <taxon>Endopterygota</taxon>
        <taxon>Lepidoptera</taxon>
        <taxon>Glossata</taxon>
        <taxon>Ditrysia</taxon>
        <taxon>Pyraloidea</taxon>
        <taxon>Crambidae</taxon>
        <taxon>Crambinae</taxon>
        <taxon>Diatraea</taxon>
    </lineage>
</organism>
<dbReference type="OrthoDB" id="342730at2759"/>
<comment type="caution">
    <text evidence="1">The sequence shown here is derived from an EMBL/GenBank/DDBJ whole genome shotgun (WGS) entry which is preliminary data.</text>
</comment>
<name>A0A9P1FBA9_9NEOP</name>
<evidence type="ECO:0000313" key="1">
    <source>
        <dbReference type="EMBL" id="CAI3083007.1"/>
    </source>
</evidence>
<evidence type="ECO:0000313" key="2">
    <source>
        <dbReference type="Proteomes" id="UP001153714"/>
    </source>
</evidence>
<proteinExistence type="predicted"/>
<dbReference type="AlphaFoldDB" id="A0A9P1FBA9"/>